<dbReference type="InterPro" id="IPR011990">
    <property type="entry name" value="TPR-like_helical_dom_sf"/>
</dbReference>
<dbReference type="Proteomes" id="UP001597188">
    <property type="component" value="Unassembled WGS sequence"/>
</dbReference>
<gene>
    <name evidence="3" type="ORF">ACFQ5L_03795</name>
</gene>
<evidence type="ECO:0008006" key="5">
    <source>
        <dbReference type="Google" id="ProtNLM"/>
    </source>
</evidence>
<keyword evidence="4" id="KW-1185">Reference proteome</keyword>
<feature type="region of interest" description="Disordered" evidence="1">
    <location>
        <begin position="146"/>
        <end position="179"/>
    </location>
</feature>
<evidence type="ECO:0000256" key="1">
    <source>
        <dbReference type="SAM" id="MobiDB-lite"/>
    </source>
</evidence>
<dbReference type="EMBL" id="JBHTOJ010000009">
    <property type="protein sequence ID" value="MFD1420085.1"/>
    <property type="molecule type" value="Genomic_DNA"/>
</dbReference>
<proteinExistence type="predicted"/>
<dbReference type="RefSeq" id="WP_137634306.1">
    <property type="nucleotide sequence ID" value="NZ_BJDL01000008.1"/>
</dbReference>
<feature type="chain" id="PRO_5046990990" description="Lipoprotein" evidence="2">
    <location>
        <begin position="22"/>
        <end position="237"/>
    </location>
</feature>
<feature type="compositionally biased region" description="Low complexity" evidence="1">
    <location>
        <begin position="146"/>
        <end position="176"/>
    </location>
</feature>
<comment type="caution">
    <text evidence="3">The sequence shown here is derived from an EMBL/GenBank/DDBJ whole genome shotgun (WGS) entry which is preliminary data.</text>
</comment>
<name>A0ABW4BZ90_9LACO</name>
<reference evidence="4" key="1">
    <citation type="journal article" date="2019" name="Int. J. Syst. Evol. Microbiol.">
        <title>The Global Catalogue of Microorganisms (GCM) 10K type strain sequencing project: providing services to taxonomists for standard genome sequencing and annotation.</title>
        <authorList>
            <consortium name="The Broad Institute Genomics Platform"/>
            <consortium name="The Broad Institute Genome Sequencing Center for Infectious Disease"/>
            <person name="Wu L."/>
            <person name="Ma J."/>
        </authorList>
    </citation>
    <scope>NUCLEOTIDE SEQUENCE [LARGE SCALE GENOMIC DNA]</scope>
    <source>
        <strain evidence="4">CCM 8931</strain>
    </source>
</reference>
<organism evidence="3 4">
    <name type="scientific">Lactiplantibacillus songbeiensis</name>
    <dbReference type="NCBI Taxonomy" id="2559920"/>
    <lineage>
        <taxon>Bacteria</taxon>
        <taxon>Bacillati</taxon>
        <taxon>Bacillota</taxon>
        <taxon>Bacilli</taxon>
        <taxon>Lactobacillales</taxon>
        <taxon>Lactobacillaceae</taxon>
        <taxon>Lactiplantibacillus</taxon>
    </lineage>
</organism>
<evidence type="ECO:0000256" key="2">
    <source>
        <dbReference type="SAM" id="SignalP"/>
    </source>
</evidence>
<evidence type="ECO:0000313" key="4">
    <source>
        <dbReference type="Proteomes" id="UP001597188"/>
    </source>
</evidence>
<feature type="signal peptide" evidence="2">
    <location>
        <begin position="1"/>
        <end position="21"/>
    </location>
</feature>
<evidence type="ECO:0000313" key="3">
    <source>
        <dbReference type="EMBL" id="MFD1420085.1"/>
    </source>
</evidence>
<dbReference type="PROSITE" id="PS51257">
    <property type="entry name" value="PROKAR_LIPOPROTEIN"/>
    <property type="match status" value="1"/>
</dbReference>
<keyword evidence="2" id="KW-0732">Signal</keyword>
<dbReference type="Gene3D" id="1.25.40.10">
    <property type="entry name" value="Tetratricopeptide repeat domain"/>
    <property type="match status" value="1"/>
</dbReference>
<sequence>MRRLKRVLIVSSLLVVAPVLTSCGQQTQVDKSATSAKTSSVKQVSYYQRSLEKGLDAVARGKYVKAQAYFENAVDTKPKAKRARQYLAQVRALNQAQTAFDQQNYARAQTQLAQGQKATGSTALTTALDHLATRVKAKQASAIKASQAASSQSSEAAGSSTTAKSTSSSSKAVSPAEHQQANDLRRLLVSNQGFSASVLKGIPDADIIQAFAGSGNATNAALAESAGKLLQQYPNLK</sequence>
<accession>A0ABW4BZ90</accession>
<protein>
    <recommendedName>
        <fullName evidence="5">Lipoprotein</fullName>
    </recommendedName>
</protein>